<sequence>MEEQNQYFTLFQLKISRQPLKMSYPQVIHRKGGVINNLLTGYQQLKRQLKALYINGLWLFYVARY</sequence>
<proteinExistence type="predicted"/>
<dbReference type="EMBL" id="JBHPBY010000166">
    <property type="protein sequence ID" value="MFC1851221.1"/>
    <property type="molecule type" value="Genomic_DNA"/>
</dbReference>
<organism evidence="1 2">
    <name type="scientific">candidate division CSSED10-310 bacterium</name>
    <dbReference type="NCBI Taxonomy" id="2855610"/>
    <lineage>
        <taxon>Bacteria</taxon>
        <taxon>Bacteria division CSSED10-310</taxon>
    </lineage>
</organism>
<protein>
    <submittedName>
        <fullName evidence="1">Uncharacterized protein</fullName>
    </submittedName>
</protein>
<evidence type="ECO:0000313" key="2">
    <source>
        <dbReference type="Proteomes" id="UP001594351"/>
    </source>
</evidence>
<keyword evidence="2" id="KW-1185">Reference proteome</keyword>
<evidence type="ECO:0000313" key="1">
    <source>
        <dbReference type="EMBL" id="MFC1851221.1"/>
    </source>
</evidence>
<gene>
    <name evidence="1" type="ORF">ACFL27_13580</name>
</gene>
<reference evidence="1 2" key="1">
    <citation type="submission" date="2024-09" db="EMBL/GenBank/DDBJ databases">
        <title>Laminarin stimulates single cell rates of sulfate reduction while oxygen inhibits transcriptomic activity in coastal marine sediment.</title>
        <authorList>
            <person name="Lindsay M."/>
            <person name="Orcutt B."/>
            <person name="Emerson D."/>
            <person name="Stepanauskas R."/>
            <person name="D'Angelo T."/>
        </authorList>
    </citation>
    <scope>NUCLEOTIDE SEQUENCE [LARGE SCALE GENOMIC DNA]</scope>
    <source>
        <strain evidence="1">SAG AM-311-K15</strain>
    </source>
</reference>
<comment type="caution">
    <text evidence="1">The sequence shown here is derived from an EMBL/GenBank/DDBJ whole genome shotgun (WGS) entry which is preliminary data.</text>
</comment>
<name>A0ABV6YYS3_UNCC1</name>
<accession>A0ABV6YYS3</accession>
<dbReference type="Proteomes" id="UP001594351">
    <property type="component" value="Unassembled WGS sequence"/>
</dbReference>